<evidence type="ECO:0000313" key="2">
    <source>
        <dbReference type="EMBL" id="OLQ10460.1"/>
    </source>
</evidence>
<name>A0A1Q9ESQ1_SYMMI</name>
<gene>
    <name evidence="2" type="ORF">AK812_SmicGene5787</name>
</gene>
<feature type="region of interest" description="Disordered" evidence="1">
    <location>
        <begin position="168"/>
        <end position="199"/>
    </location>
</feature>
<proteinExistence type="predicted"/>
<keyword evidence="3" id="KW-1185">Reference proteome</keyword>
<dbReference type="EMBL" id="LSRX01000077">
    <property type="protein sequence ID" value="OLQ10460.1"/>
    <property type="molecule type" value="Genomic_DNA"/>
</dbReference>
<organism evidence="2 3">
    <name type="scientific">Symbiodinium microadriaticum</name>
    <name type="common">Dinoflagellate</name>
    <name type="synonym">Zooxanthella microadriatica</name>
    <dbReference type="NCBI Taxonomy" id="2951"/>
    <lineage>
        <taxon>Eukaryota</taxon>
        <taxon>Sar</taxon>
        <taxon>Alveolata</taxon>
        <taxon>Dinophyceae</taxon>
        <taxon>Suessiales</taxon>
        <taxon>Symbiodiniaceae</taxon>
        <taxon>Symbiodinium</taxon>
    </lineage>
</organism>
<dbReference type="Proteomes" id="UP000186817">
    <property type="component" value="Unassembled WGS sequence"/>
</dbReference>
<protein>
    <submittedName>
        <fullName evidence="2">Uncharacterized protein</fullName>
    </submittedName>
</protein>
<dbReference type="OrthoDB" id="409250at2759"/>
<comment type="caution">
    <text evidence="2">The sequence shown here is derived from an EMBL/GenBank/DDBJ whole genome shotgun (WGS) entry which is preliminary data.</text>
</comment>
<accession>A0A1Q9ESQ1</accession>
<evidence type="ECO:0000256" key="1">
    <source>
        <dbReference type="SAM" id="MobiDB-lite"/>
    </source>
</evidence>
<feature type="region of interest" description="Disordered" evidence="1">
    <location>
        <begin position="447"/>
        <end position="472"/>
    </location>
</feature>
<feature type="region of interest" description="Disordered" evidence="1">
    <location>
        <begin position="409"/>
        <end position="428"/>
    </location>
</feature>
<evidence type="ECO:0000313" key="3">
    <source>
        <dbReference type="Proteomes" id="UP000186817"/>
    </source>
</evidence>
<reference evidence="2 3" key="1">
    <citation type="submission" date="2016-02" db="EMBL/GenBank/DDBJ databases">
        <title>Genome analysis of coral dinoflagellate symbionts highlights evolutionary adaptations to a symbiotic lifestyle.</title>
        <authorList>
            <person name="Aranda M."/>
            <person name="Li Y."/>
            <person name="Liew Y.J."/>
            <person name="Baumgarten S."/>
            <person name="Simakov O."/>
            <person name="Wilson M."/>
            <person name="Piel J."/>
            <person name="Ashoor H."/>
            <person name="Bougouffa S."/>
            <person name="Bajic V.B."/>
            <person name="Ryu T."/>
            <person name="Ravasi T."/>
            <person name="Bayer T."/>
            <person name="Micklem G."/>
            <person name="Kim H."/>
            <person name="Bhak J."/>
            <person name="Lajeunesse T.C."/>
            <person name="Voolstra C.R."/>
        </authorList>
    </citation>
    <scope>NUCLEOTIDE SEQUENCE [LARGE SCALE GENOMIC DNA]</scope>
    <source>
        <strain evidence="2 3">CCMP2467</strain>
    </source>
</reference>
<sequence length="481" mass="51547">MVACVLFVSIETQSHSVAPFVNNKHMGALASSLLELPLDTVASAAGEPALHEVLQGPQNATTEGYERLLSIPSACRYAFLMAQHPRLGKDSPARILGPESKKLCRLIFDFLECSDPAYVKSLIVWHWPESKTTYEGEIPLNHDEQVEEVRELVLNHIDIIHSWKRPKDGLRDERSDFETREEGRKSSKHETSEGEGSDQKQKMWVFLDMRTDTQEGNLDMKTVNEMKWFNGGLRTGLIAKEQLALLPWFPNHALLVLKYTVHRDERRRKVSKEVIAPPGLVETQEENQPLAPQAMPVPAFLGSGPGPGLRSPAAVPPPGLVMGGGHRSRKEEFLPGGWGDEQDTLGLGLSGVAGMPRPGFGNYGGVGAGGGLGGGPGYQSQSQAAMLSALSALQQQEQELAAFLQSQSAFPSSSGLPPGAGLTDPTMGGAWPGVHAGVGGGYNLQRGAFGKGGAPPGSTGQMPPNLGDGSSNDVSYMALHL</sequence>
<dbReference type="AlphaFoldDB" id="A0A1Q9ESQ1"/>
<feature type="compositionally biased region" description="Polar residues" evidence="1">
    <location>
        <begin position="458"/>
        <end position="472"/>
    </location>
</feature>